<name>A0AAT9UTW1_MACHI</name>
<evidence type="ECO:0000256" key="3">
    <source>
        <dbReference type="ARBA" id="ARBA00004406"/>
    </source>
</evidence>
<evidence type="ECO:0000256" key="9">
    <source>
        <dbReference type="ARBA" id="ARBA00023002"/>
    </source>
</evidence>
<evidence type="ECO:0000256" key="1">
    <source>
        <dbReference type="ARBA" id="ARBA00001971"/>
    </source>
</evidence>
<dbReference type="InterPro" id="IPR050196">
    <property type="entry name" value="Cytochrome_P450_Monoox"/>
</dbReference>
<dbReference type="Pfam" id="PF00067">
    <property type="entry name" value="p450"/>
    <property type="match status" value="1"/>
</dbReference>
<evidence type="ECO:0000256" key="13">
    <source>
        <dbReference type="PIRSR" id="PIRSR602401-1"/>
    </source>
</evidence>
<keyword evidence="14" id="KW-1133">Transmembrane helix</keyword>
<dbReference type="GO" id="GO:0005506">
    <property type="term" value="F:iron ion binding"/>
    <property type="evidence" value="ECO:0007669"/>
    <property type="project" value="InterPro"/>
</dbReference>
<protein>
    <submittedName>
        <fullName evidence="15">Cytochrome P450 3638G2</fullName>
    </submittedName>
</protein>
<reference evidence="15" key="1">
    <citation type="submission" date="2023-06" db="EMBL/GenBank/DDBJ databases">
        <title>Identification of Cytochrome P450s in Maconellicoccus hirsutus.</title>
        <authorList>
            <person name="Selvamani S.B."/>
            <person name="Negi N."/>
            <person name="Nagarjuna Reddy K.V."/>
            <person name="Ramasamy G.G."/>
        </authorList>
    </citation>
    <scope>NUCLEOTIDE SEQUENCE</scope>
</reference>
<keyword evidence="8" id="KW-0492">Microsome</keyword>
<dbReference type="InterPro" id="IPR001128">
    <property type="entry name" value="Cyt_P450"/>
</dbReference>
<dbReference type="EMBL" id="OR117244">
    <property type="protein sequence ID" value="WIM41684.1"/>
    <property type="molecule type" value="mRNA"/>
</dbReference>
<keyword evidence="7" id="KW-0256">Endoplasmic reticulum</keyword>
<keyword evidence="6 13" id="KW-0479">Metal-binding</keyword>
<dbReference type="GO" id="GO:0005789">
    <property type="term" value="C:endoplasmic reticulum membrane"/>
    <property type="evidence" value="ECO:0007669"/>
    <property type="project" value="UniProtKB-SubCell"/>
</dbReference>
<comment type="subcellular location">
    <subcellularLocation>
        <location evidence="3">Endoplasmic reticulum membrane</location>
        <topology evidence="3">Peripheral membrane protein</topology>
    </subcellularLocation>
    <subcellularLocation>
        <location evidence="2">Microsome membrane</location>
        <topology evidence="2">Peripheral membrane protein</topology>
    </subcellularLocation>
</comment>
<keyword evidence="11" id="KW-0503">Monooxygenase</keyword>
<keyword evidence="9" id="KW-0560">Oxidoreductase</keyword>
<evidence type="ECO:0000256" key="8">
    <source>
        <dbReference type="ARBA" id="ARBA00022848"/>
    </source>
</evidence>
<comment type="similarity">
    <text evidence="4">Belongs to the cytochrome P450 family.</text>
</comment>
<evidence type="ECO:0000256" key="5">
    <source>
        <dbReference type="ARBA" id="ARBA00022617"/>
    </source>
</evidence>
<dbReference type="PROSITE" id="PS51257">
    <property type="entry name" value="PROKAR_LIPOPROTEIN"/>
    <property type="match status" value="1"/>
</dbReference>
<organism evidence="15">
    <name type="scientific">Maconellicoccus hirsutus</name>
    <name type="common">Pink hibiscus mealybug</name>
    <dbReference type="NCBI Taxonomy" id="177089"/>
    <lineage>
        <taxon>Eukaryota</taxon>
        <taxon>Metazoa</taxon>
        <taxon>Ecdysozoa</taxon>
        <taxon>Arthropoda</taxon>
        <taxon>Hexapoda</taxon>
        <taxon>Insecta</taxon>
        <taxon>Pterygota</taxon>
        <taxon>Neoptera</taxon>
        <taxon>Paraneoptera</taxon>
        <taxon>Hemiptera</taxon>
        <taxon>Sternorrhyncha</taxon>
        <taxon>Coccoidea</taxon>
        <taxon>Pseudococcidae</taxon>
        <taxon>Maconellicoccus</taxon>
    </lineage>
</organism>
<accession>A0AAT9UTW1</accession>
<keyword evidence="10 13" id="KW-0408">Iron</keyword>
<feature type="binding site" description="axial binding residue" evidence="13">
    <location>
        <position position="464"/>
    </location>
    <ligand>
        <name>heme</name>
        <dbReference type="ChEBI" id="CHEBI:30413"/>
    </ligand>
    <ligandPart>
        <name>Fe</name>
        <dbReference type="ChEBI" id="CHEBI:18248"/>
    </ligandPart>
</feature>
<dbReference type="PANTHER" id="PTHR24291">
    <property type="entry name" value="CYTOCHROME P450 FAMILY 4"/>
    <property type="match status" value="1"/>
</dbReference>
<keyword evidence="14" id="KW-0812">Transmembrane</keyword>
<dbReference type="PRINTS" id="PR00463">
    <property type="entry name" value="EP450I"/>
</dbReference>
<evidence type="ECO:0000256" key="10">
    <source>
        <dbReference type="ARBA" id="ARBA00023004"/>
    </source>
</evidence>
<evidence type="ECO:0000256" key="7">
    <source>
        <dbReference type="ARBA" id="ARBA00022824"/>
    </source>
</evidence>
<dbReference type="GO" id="GO:0016705">
    <property type="term" value="F:oxidoreductase activity, acting on paired donors, with incorporation or reduction of molecular oxygen"/>
    <property type="evidence" value="ECO:0007669"/>
    <property type="project" value="InterPro"/>
</dbReference>
<evidence type="ECO:0000256" key="11">
    <source>
        <dbReference type="ARBA" id="ARBA00023033"/>
    </source>
</evidence>
<dbReference type="PRINTS" id="PR00385">
    <property type="entry name" value="P450"/>
</dbReference>
<feature type="transmembrane region" description="Helical" evidence="14">
    <location>
        <begin position="12"/>
        <end position="33"/>
    </location>
</feature>
<sequence>MSTTMRSILVNFYWIFGSCVFMILVRTIVHRTFTYIRQMRRMTPLLNSLDHLPTKPIIGSLYYLIKDTKDFITERGEKMIELFNKYESAIFWMMHVPIVSLGKHEDIQAVLNNSRCSRKFLRLFEGTFGDSTAALHGEKWRRNRKILLEAFSPNRFHRFFSIIKEYSSFTTKALELFCDTDEIIDIKHYILSLNANSFVRNISDYEINKSNNEDIAMINAVIEIARLECTRFLIPWLHPKFIYKTYLFFLGKLHLYREILQLPKKIIKERLSMCNMTRNLQNDKIAEDTDTASPELFIDMLLQRHNSNADFTEKHLISELKTIMIVGVESSSISVCTTILMLAMHIEAQEKVYDEIRTICGDGDLKIQIQDLKKLVYMEQCINETFRKFPIIPITFRICDEDITLQNGQVIPAGCLVVLNIYKSHHNKEIFPNADNWDPQHFNKEMIQHRKRAFFPFGSGPQMCIGAKYAMMSIKTQLVHLLRRYRFTTEMKMQDIHLELDISARNYSGFLLKLHSR</sequence>
<evidence type="ECO:0000256" key="2">
    <source>
        <dbReference type="ARBA" id="ARBA00004174"/>
    </source>
</evidence>
<dbReference type="GO" id="GO:0004497">
    <property type="term" value="F:monooxygenase activity"/>
    <property type="evidence" value="ECO:0007669"/>
    <property type="project" value="UniProtKB-KW"/>
</dbReference>
<keyword evidence="12 14" id="KW-0472">Membrane</keyword>
<dbReference type="SUPFAM" id="SSF48264">
    <property type="entry name" value="Cytochrome P450"/>
    <property type="match status" value="1"/>
</dbReference>
<dbReference type="GO" id="GO:0020037">
    <property type="term" value="F:heme binding"/>
    <property type="evidence" value="ECO:0007669"/>
    <property type="project" value="InterPro"/>
</dbReference>
<proteinExistence type="evidence at transcript level"/>
<dbReference type="Gene3D" id="1.10.630.10">
    <property type="entry name" value="Cytochrome P450"/>
    <property type="match status" value="1"/>
</dbReference>
<keyword evidence="5 13" id="KW-0349">Heme</keyword>
<evidence type="ECO:0000256" key="4">
    <source>
        <dbReference type="ARBA" id="ARBA00010617"/>
    </source>
</evidence>
<dbReference type="PANTHER" id="PTHR24291:SF189">
    <property type="entry name" value="CYTOCHROME P450 4C3-RELATED"/>
    <property type="match status" value="1"/>
</dbReference>
<evidence type="ECO:0000256" key="6">
    <source>
        <dbReference type="ARBA" id="ARBA00022723"/>
    </source>
</evidence>
<evidence type="ECO:0000256" key="12">
    <source>
        <dbReference type="ARBA" id="ARBA00023136"/>
    </source>
</evidence>
<evidence type="ECO:0000256" key="14">
    <source>
        <dbReference type="SAM" id="Phobius"/>
    </source>
</evidence>
<dbReference type="AlphaFoldDB" id="A0AAT9UTW1"/>
<dbReference type="InterPro" id="IPR002401">
    <property type="entry name" value="Cyt_P450_E_grp-I"/>
</dbReference>
<comment type="cofactor">
    <cofactor evidence="1 13">
        <name>heme</name>
        <dbReference type="ChEBI" id="CHEBI:30413"/>
    </cofactor>
</comment>
<evidence type="ECO:0000313" key="15">
    <source>
        <dbReference type="EMBL" id="WIM41684.1"/>
    </source>
</evidence>
<dbReference type="InterPro" id="IPR036396">
    <property type="entry name" value="Cyt_P450_sf"/>
</dbReference>